<dbReference type="PANTHER" id="PTHR43004:SF19">
    <property type="entry name" value="BINDING MONOOXYGENASE, PUTATIVE (JCVI)-RELATED"/>
    <property type="match status" value="1"/>
</dbReference>
<dbReference type="Gene3D" id="3.50.50.60">
    <property type="entry name" value="FAD/NAD(P)-binding domain"/>
    <property type="match status" value="2"/>
</dbReference>
<dbReference type="AlphaFoldDB" id="A0A318HC64"/>
<reference evidence="6" key="1">
    <citation type="submission" date="2018-05" db="EMBL/GenBank/DDBJ databases">
        <authorList>
            <person name="Deangelis K."/>
            <person name="Huntemann M."/>
            <person name="Clum A."/>
            <person name="Pillay M."/>
            <person name="Palaniappan K."/>
            <person name="Varghese N."/>
            <person name="Mikhailova N."/>
            <person name="Stamatis D."/>
            <person name="Reddy T."/>
            <person name="Daum C."/>
            <person name="Shapiro N."/>
            <person name="Ivanova N."/>
            <person name="Kyrpides N."/>
            <person name="Woyke T."/>
        </authorList>
    </citation>
    <scope>NUCLEOTIDE SEQUENCE [LARGE SCALE GENOMIC DNA]</scope>
    <source>
        <strain evidence="6">GAS496</strain>
    </source>
</reference>
<dbReference type="PANTHER" id="PTHR43004">
    <property type="entry name" value="TRK SYSTEM POTASSIUM UPTAKE PROTEIN"/>
    <property type="match status" value="1"/>
</dbReference>
<comment type="cofactor">
    <cofactor evidence="1">
        <name>FAD</name>
        <dbReference type="ChEBI" id="CHEBI:57692"/>
    </cofactor>
</comment>
<proteinExistence type="predicted"/>
<evidence type="ECO:0000256" key="3">
    <source>
        <dbReference type="ARBA" id="ARBA00022827"/>
    </source>
</evidence>
<dbReference type="OrthoDB" id="8670884at2"/>
<keyword evidence="2" id="KW-0285">Flavoprotein</keyword>
<reference evidence="5 6" key="2">
    <citation type="submission" date="2018-06" db="EMBL/GenBank/DDBJ databases">
        <title>Sequencing of bacterial isolates from soil warming experiment in Harvard Forest, Massachusetts, USA.</title>
        <authorList>
            <person name="Deangelis K.PhD."/>
        </authorList>
    </citation>
    <scope>NUCLEOTIDE SEQUENCE [LARGE SCALE GENOMIC DNA]</scope>
    <source>
        <strain evidence="5 6">GAS496</strain>
    </source>
</reference>
<dbReference type="GO" id="GO:0071949">
    <property type="term" value="F:FAD binding"/>
    <property type="evidence" value="ECO:0007669"/>
    <property type="project" value="InterPro"/>
</dbReference>
<keyword evidence="3" id="KW-0274">FAD</keyword>
<dbReference type="Proteomes" id="UP000247781">
    <property type="component" value="Unassembled WGS sequence"/>
</dbReference>
<organism evidence="5 6">
    <name type="scientific">Mycolicibacterium moriokaense</name>
    <dbReference type="NCBI Taxonomy" id="39691"/>
    <lineage>
        <taxon>Bacteria</taxon>
        <taxon>Bacillati</taxon>
        <taxon>Actinomycetota</taxon>
        <taxon>Actinomycetes</taxon>
        <taxon>Mycobacteriales</taxon>
        <taxon>Mycobacteriaceae</taxon>
        <taxon>Mycolicibacterium</taxon>
    </lineage>
</organism>
<dbReference type="InterPro" id="IPR050641">
    <property type="entry name" value="RIFMO-like"/>
</dbReference>
<comment type="caution">
    <text evidence="5">The sequence shown here is derived from an EMBL/GenBank/DDBJ whole genome shotgun (WGS) entry which is preliminary data.</text>
</comment>
<keyword evidence="6" id="KW-1185">Reference proteome</keyword>
<evidence type="ECO:0000259" key="4">
    <source>
        <dbReference type="Pfam" id="PF01494"/>
    </source>
</evidence>
<dbReference type="Gene3D" id="3.40.30.120">
    <property type="match status" value="1"/>
</dbReference>
<evidence type="ECO:0000313" key="5">
    <source>
        <dbReference type="EMBL" id="PXX05832.1"/>
    </source>
</evidence>
<sequence length="529" mass="57020">MSETQVPVVISGAGPNGLMVACELALAGVRPVVLERLPGPSDEPKANGLIGQVVRQLDMRGLYQRFTGSDDSPHPVYQWIFSGMSLPLFGVPDNPMYALMLAQPRLVRLLDERARELGVDIRWGHELIGVQTRSDGATVDVSGPDGTYRLDTTYLVGADGGRSTVRKLAGIDFPGHTSNTIARIAHVRVPDEMRGPNGGIDVPGVGPLPFGHNRLDNGGFIYAEFERERSMVGTIEFDEPGDDSEPMTLDELRDSARRVLGVDLPVEPPPGPGPHALRRIAGQNTRQADRYRAGNIFLVGDSAHVHSAMGGPGLNLGMQDAVNLGWKLAASVSGWAPSDLLDTYESERYPVGERVMMQSMSQTALFGPGPEIAALRKLFNELLQQPSVAEHMAHLLAGSDVRYDTGDSHPLSGRLAPDLTLDDGRRVAEFLHRGRPVLLDLSGGHVGEAAHGFEDRVDIVAAAIDDFVACALLIRPDGYVAWAANTFEADDEGRLHAALQRWFGVSLAERGAARRDDALPSAPAEERTA</sequence>
<evidence type="ECO:0000313" key="6">
    <source>
        <dbReference type="Proteomes" id="UP000247781"/>
    </source>
</evidence>
<evidence type="ECO:0000256" key="2">
    <source>
        <dbReference type="ARBA" id="ARBA00022630"/>
    </source>
</evidence>
<dbReference type="EMBL" id="QJJU01000016">
    <property type="protein sequence ID" value="PXX05832.1"/>
    <property type="molecule type" value="Genomic_DNA"/>
</dbReference>
<dbReference type="RefSeq" id="WP_110318296.1">
    <property type="nucleotide sequence ID" value="NZ_QJJU01000016.1"/>
</dbReference>
<name>A0A318HC64_9MYCO</name>
<dbReference type="GO" id="GO:0016709">
    <property type="term" value="F:oxidoreductase activity, acting on paired donors, with incorporation or reduction of molecular oxygen, NAD(P)H as one donor, and incorporation of one atom of oxygen"/>
    <property type="evidence" value="ECO:0007669"/>
    <property type="project" value="UniProtKB-ARBA"/>
</dbReference>
<dbReference type="PRINTS" id="PR00420">
    <property type="entry name" value="RNGMNOXGNASE"/>
</dbReference>
<dbReference type="SUPFAM" id="SSF51905">
    <property type="entry name" value="FAD/NAD(P)-binding domain"/>
    <property type="match status" value="1"/>
</dbReference>
<dbReference type="Pfam" id="PF21274">
    <property type="entry name" value="Rng_hyd_C"/>
    <property type="match status" value="1"/>
</dbReference>
<dbReference type="InterPro" id="IPR036188">
    <property type="entry name" value="FAD/NAD-bd_sf"/>
</dbReference>
<dbReference type="Pfam" id="PF01494">
    <property type="entry name" value="FAD_binding_3"/>
    <property type="match status" value="1"/>
</dbReference>
<protein>
    <submittedName>
        <fullName evidence="5">2-polyprenyl-6-methoxyphenol hydroxylase-like FAD-dependent oxidoreductase</fullName>
    </submittedName>
</protein>
<feature type="domain" description="FAD-binding" evidence="4">
    <location>
        <begin position="6"/>
        <end position="359"/>
    </location>
</feature>
<gene>
    <name evidence="5" type="ORF">C8E89_116143</name>
</gene>
<evidence type="ECO:0000256" key="1">
    <source>
        <dbReference type="ARBA" id="ARBA00001974"/>
    </source>
</evidence>
<accession>A0A318HC64</accession>
<dbReference type="InterPro" id="IPR002938">
    <property type="entry name" value="FAD-bd"/>
</dbReference>